<feature type="binding site" evidence="13">
    <location>
        <position position="112"/>
    </location>
    <ligand>
        <name>[4Fe-4S] cluster</name>
        <dbReference type="ChEBI" id="CHEBI:49883"/>
        <label>1</label>
    </ligand>
</feature>
<evidence type="ECO:0000256" key="4">
    <source>
        <dbReference type="ARBA" id="ARBA00022679"/>
    </source>
</evidence>
<dbReference type="PROSITE" id="PS51918">
    <property type="entry name" value="RADICAL_SAM"/>
    <property type="match status" value="1"/>
</dbReference>
<dbReference type="Pfam" id="PF01938">
    <property type="entry name" value="TRAM"/>
    <property type="match status" value="1"/>
</dbReference>
<dbReference type="FunFam" id="3.40.50.12160:FF:000003">
    <property type="entry name" value="CDK5 regulatory subunit-associated protein 1"/>
    <property type="match status" value="1"/>
</dbReference>
<accession>A0A4R5VAA6</accession>
<comment type="cofactor">
    <cofactor evidence="13">
        <name>[4Fe-4S] cluster</name>
        <dbReference type="ChEBI" id="CHEBI:49883"/>
    </cofactor>
    <text evidence="13">Binds 2 [4Fe-4S] clusters. One cluster is coordinated with 3 cysteines and an exchangeable S-adenosyl-L-methionine.</text>
</comment>
<evidence type="ECO:0000313" key="18">
    <source>
        <dbReference type="Proteomes" id="UP000295438"/>
    </source>
</evidence>
<dbReference type="InterPro" id="IPR002792">
    <property type="entry name" value="TRAM_dom"/>
</dbReference>
<name>A0A4R5VAA6_9BACT</name>
<evidence type="ECO:0000259" key="16">
    <source>
        <dbReference type="PROSITE" id="PS51918"/>
    </source>
</evidence>
<dbReference type="SFLD" id="SFLDF00273">
    <property type="entry name" value="(dimethylallyl)adenosine_tRNA"/>
    <property type="match status" value="1"/>
</dbReference>
<dbReference type="Proteomes" id="UP000295438">
    <property type="component" value="Unassembled WGS sequence"/>
</dbReference>
<comment type="caution">
    <text evidence="17">The sequence shown here is derived from an EMBL/GenBank/DDBJ whole genome shotgun (WGS) entry which is preliminary data.</text>
</comment>
<keyword evidence="13" id="KW-0819">tRNA processing</keyword>
<keyword evidence="18" id="KW-1185">Reference proteome</keyword>
<comment type="subcellular location">
    <subcellularLocation>
        <location evidence="13">Cytoplasm</location>
    </subcellularLocation>
</comment>
<organism evidence="17 18">
    <name type="scientific">Algoriphagus formosus</name>
    <dbReference type="NCBI Taxonomy" id="2007308"/>
    <lineage>
        <taxon>Bacteria</taxon>
        <taxon>Pseudomonadati</taxon>
        <taxon>Bacteroidota</taxon>
        <taxon>Cytophagia</taxon>
        <taxon>Cytophagales</taxon>
        <taxon>Cyclobacteriaceae</taxon>
        <taxon>Algoriphagus</taxon>
    </lineage>
</organism>
<protein>
    <recommendedName>
        <fullName evidence="10 13">tRNA-2-methylthio-N(6)-dimethylallyladenosine synthase</fullName>
        <ecNumber evidence="9 13">2.8.4.3</ecNumber>
    </recommendedName>
    <alternativeName>
        <fullName evidence="12 13">(Dimethylallyl)adenosine tRNA methylthiotransferase MiaB</fullName>
    </alternativeName>
    <alternativeName>
        <fullName evidence="11 13">tRNA-i(6)A37 methylthiotransferase</fullName>
    </alternativeName>
</protein>
<evidence type="ECO:0000313" key="17">
    <source>
        <dbReference type="EMBL" id="TDK48884.1"/>
    </source>
</evidence>
<dbReference type="InterPro" id="IPR038135">
    <property type="entry name" value="Methylthiotransferase_N_sf"/>
</dbReference>
<feature type="binding site" evidence="13">
    <location>
        <position position="194"/>
    </location>
    <ligand>
        <name>[4Fe-4S] cluster</name>
        <dbReference type="ChEBI" id="CHEBI:49883"/>
        <label>2</label>
        <note>4Fe-4S-S-AdoMet</note>
    </ligand>
</feature>
<feature type="domain" description="TRAM" evidence="14">
    <location>
        <begin position="423"/>
        <end position="486"/>
    </location>
</feature>
<evidence type="ECO:0000256" key="7">
    <source>
        <dbReference type="ARBA" id="ARBA00023004"/>
    </source>
</evidence>
<dbReference type="PROSITE" id="PS01278">
    <property type="entry name" value="MTTASE_RADICAL"/>
    <property type="match status" value="1"/>
</dbReference>
<dbReference type="GO" id="GO:0046872">
    <property type="term" value="F:metal ion binding"/>
    <property type="evidence" value="ECO:0007669"/>
    <property type="project" value="UniProtKB-KW"/>
</dbReference>
<dbReference type="SFLD" id="SFLDG01061">
    <property type="entry name" value="methylthiotransferase"/>
    <property type="match status" value="1"/>
</dbReference>
<dbReference type="RefSeq" id="WP_133389857.1">
    <property type="nucleotide sequence ID" value="NZ_SMUW01000026.1"/>
</dbReference>
<dbReference type="PROSITE" id="PS50926">
    <property type="entry name" value="TRAM"/>
    <property type="match status" value="1"/>
</dbReference>
<evidence type="ECO:0000259" key="14">
    <source>
        <dbReference type="PROSITE" id="PS50926"/>
    </source>
</evidence>
<dbReference type="GO" id="GO:0005829">
    <property type="term" value="C:cytosol"/>
    <property type="evidence" value="ECO:0007669"/>
    <property type="project" value="TreeGrafter"/>
</dbReference>
<evidence type="ECO:0000256" key="1">
    <source>
        <dbReference type="ARBA" id="ARBA00003234"/>
    </source>
</evidence>
<evidence type="ECO:0000256" key="11">
    <source>
        <dbReference type="ARBA" id="ARBA00080698"/>
    </source>
</evidence>
<evidence type="ECO:0000256" key="3">
    <source>
        <dbReference type="ARBA" id="ARBA00022490"/>
    </source>
</evidence>
<comment type="subunit">
    <text evidence="13">Monomer.</text>
</comment>
<keyword evidence="6 13" id="KW-0479">Metal-binding</keyword>
<dbReference type="EMBL" id="SMUW01000026">
    <property type="protein sequence ID" value="TDK48884.1"/>
    <property type="molecule type" value="Genomic_DNA"/>
</dbReference>
<evidence type="ECO:0000256" key="13">
    <source>
        <dbReference type="HAMAP-Rule" id="MF_01864"/>
    </source>
</evidence>
<feature type="binding site" evidence="13">
    <location>
        <position position="187"/>
    </location>
    <ligand>
        <name>[4Fe-4S] cluster</name>
        <dbReference type="ChEBI" id="CHEBI:49883"/>
        <label>2</label>
        <note>4Fe-4S-S-AdoMet</note>
    </ligand>
</feature>
<feature type="domain" description="MTTase N-terminal" evidence="15">
    <location>
        <begin position="33"/>
        <end position="149"/>
    </location>
</feature>
<feature type="binding site" evidence="13">
    <location>
        <position position="78"/>
    </location>
    <ligand>
        <name>[4Fe-4S] cluster</name>
        <dbReference type="ChEBI" id="CHEBI:49883"/>
        <label>1</label>
    </ligand>
</feature>
<dbReference type="InterPro" id="IPR013848">
    <property type="entry name" value="Methylthiotransferase_N"/>
</dbReference>
<dbReference type="InterPro" id="IPR005839">
    <property type="entry name" value="Methylthiotransferase"/>
</dbReference>
<feature type="binding site" evidence="13">
    <location>
        <position position="42"/>
    </location>
    <ligand>
        <name>[4Fe-4S] cluster</name>
        <dbReference type="ChEBI" id="CHEBI:49883"/>
        <label>1</label>
    </ligand>
</feature>
<dbReference type="CDD" id="cd01335">
    <property type="entry name" value="Radical_SAM"/>
    <property type="match status" value="1"/>
</dbReference>
<keyword evidence="7 13" id="KW-0408">Iron</keyword>
<keyword evidence="3 13" id="KW-0963">Cytoplasm</keyword>
<dbReference type="NCBIfam" id="TIGR00089">
    <property type="entry name" value="MiaB/RimO family radical SAM methylthiotransferase"/>
    <property type="match status" value="1"/>
</dbReference>
<dbReference type="PROSITE" id="PS51449">
    <property type="entry name" value="MTTASE_N"/>
    <property type="match status" value="1"/>
</dbReference>
<dbReference type="InterPro" id="IPR020612">
    <property type="entry name" value="Methylthiotransferase_CS"/>
</dbReference>
<comment type="function">
    <text evidence="1 13">Catalyzes the methylthiolation of N6-(dimethylallyl)adenosine (i(6)A), leading to the formation of 2-methylthio-N6-(dimethylallyl)adenosine (ms(2)i(6)A) at position 37 in tRNAs that read codons beginning with uridine.</text>
</comment>
<dbReference type="NCBIfam" id="TIGR01574">
    <property type="entry name" value="miaB-methiolase"/>
    <property type="match status" value="1"/>
</dbReference>
<dbReference type="InterPro" id="IPR007197">
    <property type="entry name" value="rSAM"/>
</dbReference>
<evidence type="ECO:0000259" key="15">
    <source>
        <dbReference type="PROSITE" id="PS51449"/>
    </source>
</evidence>
<dbReference type="Pfam" id="PF04055">
    <property type="entry name" value="Radical_SAM"/>
    <property type="match status" value="1"/>
</dbReference>
<dbReference type="SFLD" id="SFLDS00029">
    <property type="entry name" value="Radical_SAM"/>
    <property type="match status" value="1"/>
</dbReference>
<keyword evidence="5 13" id="KW-0949">S-adenosyl-L-methionine</keyword>
<keyword evidence="4 13" id="KW-0808">Transferase</keyword>
<evidence type="ECO:0000256" key="6">
    <source>
        <dbReference type="ARBA" id="ARBA00022723"/>
    </source>
</evidence>
<keyword evidence="2 13" id="KW-0004">4Fe-4S</keyword>
<evidence type="ECO:0000256" key="5">
    <source>
        <dbReference type="ARBA" id="ARBA00022691"/>
    </source>
</evidence>
<reference evidence="17 18" key="1">
    <citation type="submission" date="2019-03" db="EMBL/GenBank/DDBJ databases">
        <title>Algoriphagus aquimaris sp. nov., isolated form marine sediment in Pohang, Korea.</title>
        <authorList>
            <person name="Kim J."/>
            <person name="Yoon S.-H."/>
            <person name="Lee S.-S."/>
        </authorList>
    </citation>
    <scope>NUCLEOTIDE SEQUENCE [LARGE SCALE GENOMIC DNA]</scope>
    <source>
        <strain evidence="17 18">F21</strain>
    </source>
</reference>
<dbReference type="InterPro" id="IPR006463">
    <property type="entry name" value="MiaB_methiolase"/>
</dbReference>
<comment type="similarity">
    <text evidence="13">Belongs to the methylthiotransferase family. MiaB subfamily.</text>
</comment>
<feature type="binding site" evidence="13">
    <location>
        <position position="191"/>
    </location>
    <ligand>
        <name>[4Fe-4S] cluster</name>
        <dbReference type="ChEBI" id="CHEBI:49883"/>
        <label>2</label>
        <note>4Fe-4S-S-AdoMet</note>
    </ligand>
</feature>
<dbReference type="SFLD" id="SFLDF00413">
    <property type="entry name" value="CDK5RAP1"/>
    <property type="match status" value="1"/>
</dbReference>
<dbReference type="PANTHER" id="PTHR43020">
    <property type="entry name" value="CDK5 REGULATORY SUBUNIT-ASSOCIATED PROTEIN 1"/>
    <property type="match status" value="1"/>
</dbReference>
<gene>
    <name evidence="13 17" type="primary">miaB</name>
    <name evidence="17" type="ORF">E1898_03670</name>
</gene>
<feature type="domain" description="Radical SAM core" evidence="16">
    <location>
        <begin position="173"/>
        <end position="420"/>
    </location>
</feature>
<dbReference type="GO" id="GO:0035597">
    <property type="term" value="F:tRNA-2-methylthio-N(6)-dimethylallyladenosine(37) synthase activity"/>
    <property type="evidence" value="ECO:0007669"/>
    <property type="project" value="UniProtKB-EC"/>
</dbReference>
<dbReference type="SUPFAM" id="SSF102114">
    <property type="entry name" value="Radical SAM enzymes"/>
    <property type="match status" value="1"/>
</dbReference>
<dbReference type="PANTHER" id="PTHR43020:SF2">
    <property type="entry name" value="MITOCHONDRIAL TRNA METHYLTHIOTRANSFERASE CDK5RAP1"/>
    <property type="match status" value="1"/>
</dbReference>
<dbReference type="InterPro" id="IPR006638">
    <property type="entry name" value="Elp3/MiaA/NifB-like_rSAM"/>
</dbReference>
<dbReference type="HAMAP" id="MF_01864">
    <property type="entry name" value="tRNA_metthiotr_MiaB"/>
    <property type="match status" value="1"/>
</dbReference>
<proteinExistence type="inferred from homology"/>
<dbReference type="FunFam" id="3.80.30.20:FF:000001">
    <property type="entry name" value="tRNA-2-methylthio-N(6)-dimethylallyladenosine synthase 2"/>
    <property type="match status" value="1"/>
</dbReference>
<dbReference type="Gene3D" id="3.40.50.12160">
    <property type="entry name" value="Methylthiotransferase, N-terminal domain"/>
    <property type="match status" value="1"/>
</dbReference>
<dbReference type="SFLD" id="SFLDG01082">
    <property type="entry name" value="B12-binding_domain_containing"/>
    <property type="match status" value="1"/>
</dbReference>
<keyword evidence="8 13" id="KW-0411">Iron-sulfur</keyword>
<dbReference type="AlphaFoldDB" id="A0A4R5VAA6"/>
<evidence type="ECO:0000256" key="9">
    <source>
        <dbReference type="ARBA" id="ARBA00033765"/>
    </source>
</evidence>
<comment type="catalytic activity">
    <reaction evidence="13">
        <text>N(6)-dimethylallyladenosine(37) in tRNA + (sulfur carrier)-SH + AH2 + 2 S-adenosyl-L-methionine = 2-methylsulfanyl-N(6)-dimethylallyladenosine(37) in tRNA + (sulfur carrier)-H + 5'-deoxyadenosine + L-methionine + A + S-adenosyl-L-homocysteine + 2 H(+)</text>
        <dbReference type="Rhea" id="RHEA:37067"/>
        <dbReference type="Rhea" id="RHEA-COMP:10375"/>
        <dbReference type="Rhea" id="RHEA-COMP:10376"/>
        <dbReference type="Rhea" id="RHEA-COMP:14737"/>
        <dbReference type="Rhea" id="RHEA-COMP:14739"/>
        <dbReference type="ChEBI" id="CHEBI:13193"/>
        <dbReference type="ChEBI" id="CHEBI:15378"/>
        <dbReference type="ChEBI" id="CHEBI:17319"/>
        <dbReference type="ChEBI" id="CHEBI:17499"/>
        <dbReference type="ChEBI" id="CHEBI:29917"/>
        <dbReference type="ChEBI" id="CHEBI:57844"/>
        <dbReference type="ChEBI" id="CHEBI:57856"/>
        <dbReference type="ChEBI" id="CHEBI:59789"/>
        <dbReference type="ChEBI" id="CHEBI:64428"/>
        <dbReference type="ChEBI" id="CHEBI:74415"/>
        <dbReference type="ChEBI" id="CHEBI:74417"/>
        <dbReference type="EC" id="2.8.4.3"/>
    </reaction>
</comment>
<dbReference type="SMART" id="SM00729">
    <property type="entry name" value="Elp3"/>
    <property type="match status" value="1"/>
</dbReference>
<dbReference type="InterPro" id="IPR023404">
    <property type="entry name" value="rSAM_horseshoe"/>
</dbReference>
<evidence type="ECO:0000256" key="12">
    <source>
        <dbReference type="ARBA" id="ARBA00081141"/>
    </source>
</evidence>
<dbReference type="GO" id="GO:0051539">
    <property type="term" value="F:4 iron, 4 sulfur cluster binding"/>
    <property type="evidence" value="ECO:0007669"/>
    <property type="project" value="UniProtKB-UniRule"/>
</dbReference>
<evidence type="ECO:0000256" key="10">
    <source>
        <dbReference type="ARBA" id="ARBA00068570"/>
    </source>
</evidence>
<dbReference type="Pfam" id="PF00919">
    <property type="entry name" value="UPF0004"/>
    <property type="match status" value="1"/>
</dbReference>
<dbReference type="Gene3D" id="3.80.30.20">
    <property type="entry name" value="tm_1862 like domain"/>
    <property type="match status" value="1"/>
</dbReference>
<dbReference type="InterPro" id="IPR058240">
    <property type="entry name" value="rSAM_sf"/>
</dbReference>
<sequence>MDQLIKDIDIITGEEAQAVDYKTTQEENTGKSKKIYIESYGCQMNFSDSEIVASIMKENGYDTTSDFEQADVVFLNTCSIREKAEQTVRNRLNHFNAVKKSKPEMTIGVLGCMAERLKDKLLEEEKIVDVVVGPDAYRDLPNLVNAAEDGRKGVNTFLSREETYADIAPVRLNSNGITAFISIMRGCDNMCSFCVVPFTRGRERSRDPHSIVAEARDLFKRGYREVTLLGQNVDSYKWSPEENNKARLNKKEGEVTQVINFANLLEMVAQIDPLLRVRFSTSHPKDITDEVLYTMKKYDNICKYIHLPVQSGNSRVLEMMNRTYTREWYLDRVRAIREILGEECGISSDMIAGFCTETEAEHQDTLTLMDLVKYDFSYMFFYSERPGTLAAKKYEDDIPLDIKKRRLSEIIAKQNELSLERNKLDIGKEQWILIEGTSKKSSEELKGRNSANKVVIVPSAGLKLGDYVKVKITDCTTATLFGDVLEVNPL</sequence>
<dbReference type="EC" id="2.8.4.3" evidence="9 13"/>
<evidence type="ECO:0000256" key="8">
    <source>
        <dbReference type="ARBA" id="ARBA00023014"/>
    </source>
</evidence>
<evidence type="ECO:0000256" key="2">
    <source>
        <dbReference type="ARBA" id="ARBA00022485"/>
    </source>
</evidence>